<keyword evidence="4" id="KW-1185">Reference proteome</keyword>
<feature type="domain" description="C2H2-type" evidence="2">
    <location>
        <begin position="19"/>
        <end position="42"/>
    </location>
</feature>
<dbReference type="AlphaFoldDB" id="A0A834IM71"/>
<accession>A0A834IM71</accession>
<dbReference type="PROSITE" id="PS50157">
    <property type="entry name" value="ZINC_FINGER_C2H2_2"/>
    <property type="match status" value="1"/>
</dbReference>
<organism evidence="3 4">
    <name type="scientific">Rhynchophorus ferrugineus</name>
    <name type="common">Red palm weevil</name>
    <name type="synonym">Curculio ferrugineus</name>
    <dbReference type="NCBI Taxonomy" id="354439"/>
    <lineage>
        <taxon>Eukaryota</taxon>
        <taxon>Metazoa</taxon>
        <taxon>Ecdysozoa</taxon>
        <taxon>Arthropoda</taxon>
        <taxon>Hexapoda</taxon>
        <taxon>Insecta</taxon>
        <taxon>Pterygota</taxon>
        <taxon>Neoptera</taxon>
        <taxon>Endopterygota</taxon>
        <taxon>Coleoptera</taxon>
        <taxon>Polyphaga</taxon>
        <taxon>Cucujiformia</taxon>
        <taxon>Curculionidae</taxon>
        <taxon>Dryophthorinae</taxon>
        <taxon>Rhynchophorus</taxon>
    </lineage>
</organism>
<dbReference type="Gene3D" id="3.30.160.60">
    <property type="entry name" value="Classic Zinc Finger"/>
    <property type="match status" value="1"/>
</dbReference>
<sequence length="301" mass="35334">MTENLIEIIIKEESPNSHVTCSRCWKQFQCVKYLNNHLRRVHKITASNKISRIICPLCEEKKEFQTFRLLQSHLDCDHGIMVEFEVIEFLNIQDYETWKEEHRIKTAYAVRNVKKRSDFKEIHYYCNRSNLHGYTPNYKIRRPKSQGSIKINGTCPSRLASYLYDNGMVTVKYWKTHAGHKEELRCQHLSAYEKKVLVQKLKSGLTTDMILADVRNTKDSNIQRIHLINKDDLYNLKKKHNIKSKEISSHKNMDKYYDAQVDYICNTLKSLKSHSKAQAVNKILPILQELEANNDQPTSGS</sequence>
<dbReference type="GO" id="GO:0008270">
    <property type="term" value="F:zinc ion binding"/>
    <property type="evidence" value="ECO:0007669"/>
    <property type="project" value="UniProtKB-KW"/>
</dbReference>
<dbReference type="PANTHER" id="PTHR33936">
    <property type="entry name" value="PROTEIN CBG17840"/>
    <property type="match status" value="1"/>
</dbReference>
<keyword evidence="1" id="KW-0479">Metal-binding</keyword>
<protein>
    <recommendedName>
        <fullName evidence="2">C2H2-type domain-containing protein</fullName>
    </recommendedName>
</protein>
<comment type="caution">
    <text evidence="3">The sequence shown here is derived from an EMBL/GenBank/DDBJ whole genome shotgun (WGS) entry which is preliminary data.</text>
</comment>
<dbReference type="EMBL" id="JAACXV010000175">
    <property type="protein sequence ID" value="KAF7282394.1"/>
    <property type="molecule type" value="Genomic_DNA"/>
</dbReference>
<gene>
    <name evidence="3" type="ORF">GWI33_002708</name>
</gene>
<keyword evidence="1" id="KW-0863">Zinc-finger</keyword>
<evidence type="ECO:0000313" key="3">
    <source>
        <dbReference type="EMBL" id="KAF7282394.1"/>
    </source>
</evidence>
<evidence type="ECO:0000256" key="1">
    <source>
        <dbReference type="PROSITE-ProRule" id="PRU00042"/>
    </source>
</evidence>
<dbReference type="Proteomes" id="UP000625711">
    <property type="component" value="Unassembled WGS sequence"/>
</dbReference>
<dbReference type="SMART" id="SM00355">
    <property type="entry name" value="ZnF_C2H2"/>
    <property type="match status" value="2"/>
</dbReference>
<dbReference type="PANTHER" id="PTHR33936:SF25">
    <property type="entry name" value="C2H2-TYPE DOMAIN-CONTAINING PROTEIN"/>
    <property type="match status" value="1"/>
</dbReference>
<proteinExistence type="predicted"/>
<dbReference type="PROSITE" id="PS00028">
    <property type="entry name" value="ZINC_FINGER_C2H2_1"/>
    <property type="match status" value="1"/>
</dbReference>
<dbReference type="InterPro" id="IPR052797">
    <property type="entry name" value="RegFact_GeneExpr_CellDeath"/>
</dbReference>
<dbReference type="InterPro" id="IPR013087">
    <property type="entry name" value="Znf_C2H2_type"/>
</dbReference>
<reference evidence="3" key="1">
    <citation type="submission" date="2020-08" db="EMBL/GenBank/DDBJ databases">
        <title>Genome sequencing and assembly of the red palm weevil Rhynchophorus ferrugineus.</title>
        <authorList>
            <person name="Dias G.B."/>
            <person name="Bergman C.M."/>
            <person name="Manee M."/>
        </authorList>
    </citation>
    <scope>NUCLEOTIDE SEQUENCE</scope>
    <source>
        <strain evidence="3">AA-2017</strain>
        <tissue evidence="3">Whole larva</tissue>
    </source>
</reference>
<dbReference type="OrthoDB" id="6773606at2759"/>
<keyword evidence="1" id="KW-0862">Zinc</keyword>
<evidence type="ECO:0000313" key="4">
    <source>
        <dbReference type="Proteomes" id="UP000625711"/>
    </source>
</evidence>
<name>A0A834IM71_RHYFE</name>
<evidence type="ECO:0000259" key="2">
    <source>
        <dbReference type="PROSITE" id="PS50157"/>
    </source>
</evidence>